<accession>A0A2J8QUT3</accession>
<proteinExistence type="predicted"/>
<evidence type="ECO:0000256" key="1">
    <source>
        <dbReference type="SAM" id="MobiDB-lite"/>
    </source>
</evidence>
<sequence length="248" mass="27001">MEPQAAWLQSLEGCTWTAKKKLADCEKVAVEFGNQLETPESQSRKHVEIISSALCLQAGRRPGHHQARSGASGERRQGGNCSLPSVERGQSPGTGESLRVWAWASPPASGPWLIVEPTWCVAARSGWCLQSGCVRSASCMTETQASWNIPRRSVLDQARGRGKWEEPAGPTGDHCGTPVLRQHGAGRCRGSLMRETQIPLRREKTNTDTVHSGKGHCHVCSQRALSESDPKDGQCSKKKHICLRCANS</sequence>
<protein>
    <submittedName>
        <fullName evidence="2">ZNF783 isoform 4</fullName>
    </submittedName>
</protein>
<gene>
    <name evidence="2" type="ORF">CK820_G0014236</name>
</gene>
<feature type="region of interest" description="Disordered" evidence="1">
    <location>
        <begin position="58"/>
        <end position="94"/>
    </location>
</feature>
<name>A0A2J8QUT3_PANTR</name>
<dbReference type="EMBL" id="NBAG03000017">
    <property type="protein sequence ID" value="PNJ00016.1"/>
    <property type="molecule type" value="Genomic_DNA"/>
</dbReference>
<evidence type="ECO:0000313" key="2">
    <source>
        <dbReference type="EMBL" id="PNJ00016.1"/>
    </source>
</evidence>
<dbReference type="Proteomes" id="UP000236370">
    <property type="component" value="Unassembled WGS sequence"/>
</dbReference>
<organism evidence="2 3">
    <name type="scientific">Pan troglodytes</name>
    <name type="common">Chimpanzee</name>
    <dbReference type="NCBI Taxonomy" id="9598"/>
    <lineage>
        <taxon>Eukaryota</taxon>
        <taxon>Metazoa</taxon>
        <taxon>Chordata</taxon>
        <taxon>Craniata</taxon>
        <taxon>Vertebrata</taxon>
        <taxon>Euteleostomi</taxon>
        <taxon>Mammalia</taxon>
        <taxon>Eutheria</taxon>
        <taxon>Euarchontoglires</taxon>
        <taxon>Primates</taxon>
        <taxon>Haplorrhini</taxon>
        <taxon>Catarrhini</taxon>
        <taxon>Hominidae</taxon>
        <taxon>Pan</taxon>
    </lineage>
</organism>
<dbReference type="AlphaFoldDB" id="A0A2J8QUT3"/>
<evidence type="ECO:0000313" key="3">
    <source>
        <dbReference type="Proteomes" id="UP000236370"/>
    </source>
</evidence>
<comment type="caution">
    <text evidence="2">The sequence shown here is derived from an EMBL/GenBank/DDBJ whole genome shotgun (WGS) entry which is preliminary data.</text>
</comment>
<reference evidence="2 3" key="1">
    <citation type="submission" date="2017-12" db="EMBL/GenBank/DDBJ databases">
        <title>High-resolution comparative analysis of great ape genomes.</title>
        <authorList>
            <person name="Pollen A."/>
            <person name="Hastie A."/>
            <person name="Hormozdiari F."/>
            <person name="Dougherty M."/>
            <person name="Liu R."/>
            <person name="Chaisson M."/>
            <person name="Hoppe E."/>
            <person name="Hill C."/>
            <person name="Pang A."/>
            <person name="Hillier L."/>
            <person name="Baker C."/>
            <person name="Armstrong J."/>
            <person name="Shendure J."/>
            <person name="Paten B."/>
            <person name="Wilson R."/>
            <person name="Chao H."/>
            <person name="Schneider V."/>
            <person name="Ventura M."/>
            <person name="Kronenberg Z."/>
            <person name="Murali S."/>
            <person name="Gordon D."/>
            <person name="Cantsilieris S."/>
            <person name="Munson K."/>
            <person name="Nelson B."/>
            <person name="Raja A."/>
            <person name="Underwood J."/>
            <person name="Diekhans M."/>
            <person name="Fiddes I."/>
            <person name="Haussler D."/>
            <person name="Eichler E."/>
        </authorList>
    </citation>
    <scope>NUCLEOTIDE SEQUENCE [LARGE SCALE GENOMIC DNA]</scope>
    <source>
        <strain evidence="2">Yerkes chimp pedigree #C0471</strain>
    </source>
</reference>